<name>A0ABR7Z420_9PSED</name>
<dbReference type="RefSeq" id="WP_190422433.1">
    <property type="nucleotide sequence ID" value="NZ_JAAOCA010000020.1"/>
</dbReference>
<protein>
    <submittedName>
        <fullName evidence="1">Uncharacterized protein</fullName>
    </submittedName>
</protein>
<organism evidence="1 2">
    <name type="scientific">Pseudomonas typographi</name>
    <dbReference type="NCBI Taxonomy" id="2715964"/>
    <lineage>
        <taxon>Bacteria</taxon>
        <taxon>Pseudomonadati</taxon>
        <taxon>Pseudomonadota</taxon>
        <taxon>Gammaproteobacteria</taxon>
        <taxon>Pseudomonadales</taxon>
        <taxon>Pseudomonadaceae</taxon>
        <taxon>Pseudomonas</taxon>
    </lineage>
</organism>
<dbReference type="EMBL" id="JAAOCA010000020">
    <property type="protein sequence ID" value="MBD1600256.1"/>
    <property type="molecule type" value="Genomic_DNA"/>
</dbReference>
<accession>A0ABR7Z420</accession>
<comment type="caution">
    <text evidence="1">The sequence shown here is derived from an EMBL/GenBank/DDBJ whole genome shotgun (WGS) entry which is preliminary data.</text>
</comment>
<keyword evidence="2" id="KW-1185">Reference proteome</keyword>
<reference evidence="1 2" key="1">
    <citation type="journal article" date="2020" name="Insects">
        <title>Bacteria Belonging to Pseudomonas typographi sp. nov. from the Bark Beetle Ips typographus Have Genomic Potential to Aid in the Host Ecology.</title>
        <authorList>
            <person name="Peral-Aranega E."/>
            <person name="Saati-Santamaria Z."/>
            <person name="Kolarik M."/>
            <person name="Rivas R."/>
            <person name="Garcia-Fraile P."/>
        </authorList>
    </citation>
    <scope>NUCLEOTIDE SEQUENCE [LARGE SCALE GENOMIC DNA]</scope>
    <source>
        <strain evidence="1 2">CA3A</strain>
    </source>
</reference>
<proteinExistence type="predicted"/>
<dbReference type="Proteomes" id="UP000805841">
    <property type="component" value="Unassembled WGS sequence"/>
</dbReference>
<sequence>MPNVSISTSPVRQNAVAGSFNAQEQAPTSGLWANFFQGAKNIFTCRSGNARLHDELAKATQRNATVCEKLQAVKNRINTNEQLLAHIQQLPVGDGLNNAALQKAVSEYGYIGRNINTFDSKSEWLSELKLDREKLLGKKVTLAAKYEKVQQKLRRINSQLDARP</sequence>
<evidence type="ECO:0000313" key="2">
    <source>
        <dbReference type="Proteomes" id="UP000805841"/>
    </source>
</evidence>
<gene>
    <name evidence="1" type="ORF">HAQ05_16285</name>
</gene>
<evidence type="ECO:0000313" key="1">
    <source>
        <dbReference type="EMBL" id="MBD1600256.1"/>
    </source>
</evidence>